<reference evidence="2 3" key="1">
    <citation type="submission" date="2018-06" db="EMBL/GenBank/DDBJ databases">
        <authorList>
            <consortium name="Pathogen Informatics"/>
            <person name="Doyle S."/>
        </authorList>
    </citation>
    <scope>NUCLEOTIDE SEQUENCE [LARGE SCALE GENOMIC DNA]</scope>
    <source>
        <strain evidence="2 3">NCTC6385</strain>
    </source>
</reference>
<dbReference type="AlphaFoldDB" id="A0A7D8ERU7"/>
<evidence type="ECO:0000256" key="1">
    <source>
        <dbReference type="SAM" id="MobiDB-lite"/>
    </source>
</evidence>
<dbReference type="Proteomes" id="UP000254463">
    <property type="component" value="Unassembled WGS sequence"/>
</dbReference>
<gene>
    <name evidence="2" type="ORF">NCTC6385_04942</name>
</gene>
<evidence type="ECO:0000313" key="2">
    <source>
        <dbReference type="EMBL" id="SUF97885.1"/>
    </source>
</evidence>
<sequence>MTTITNNKLPEWRTALDKCVENYQSTRAWYEENRDSPAALDDMERAEDQLANFVKKCGFSIVLGLLDEIDELQELRHSCLALRGEIEDVQAQLYEAENRNNADDEELQERRKADSAEPLAWTDEEELRDLRAVGFCEMFSVEPISKDADIRRVIPLYRHAQPTLVVPPAIEPDYEVIKSILPTANPDEYACCIAADMWNACRAAMLQGKTSAVRAPKSGEVSCG</sequence>
<proteinExistence type="predicted"/>
<name>A0A7D8ERU7_SALER</name>
<protein>
    <submittedName>
        <fullName evidence="2">Gp37</fullName>
    </submittedName>
</protein>
<feature type="region of interest" description="Disordered" evidence="1">
    <location>
        <begin position="97"/>
        <end position="119"/>
    </location>
</feature>
<dbReference type="EMBL" id="UGWV01000002">
    <property type="protein sequence ID" value="SUF97885.1"/>
    <property type="molecule type" value="Genomic_DNA"/>
</dbReference>
<accession>A0A7D8ERU7</accession>
<evidence type="ECO:0000313" key="3">
    <source>
        <dbReference type="Proteomes" id="UP000254463"/>
    </source>
</evidence>
<feature type="compositionally biased region" description="Basic and acidic residues" evidence="1">
    <location>
        <begin position="97"/>
        <end position="115"/>
    </location>
</feature>
<organism evidence="2 3">
    <name type="scientific">Salmonella enterica</name>
    <name type="common">Salmonella choleraesuis</name>
    <dbReference type="NCBI Taxonomy" id="28901"/>
    <lineage>
        <taxon>Bacteria</taxon>
        <taxon>Pseudomonadati</taxon>
        <taxon>Pseudomonadota</taxon>
        <taxon>Gammaproteobacteria</taxon>
        <taxon>Enterobacterales</taxon>
        <taxon>Enterobacteriaceae</taxon>
        <taxon>Salmonella</taxon>
    </lineage>
</organism>